<feature type="signal peptide" evidence="1">
    <location>
        <begin position="1"/>
        <end position="19"/>
    </location>
</feature>
<name>A0A2R4WEL2_9HYPH</name>
<gene>
    <name evidence="2" type="ORF">DA075_02800</name>
</gene>
<dbReference type="Proteomes" id="UP000244755">
    <property type="component" value="Chromosome 1"/>
</dbReference>
<evidence type="ECO:0000313" key="2">
    <source>
        <dbReference type="EMBL" id="AWB19993.1"/>
    </source>
</evidence>
<dbReference type="KEGG" id="mee:DA075_02800"/>
<keyword evidence="3" id="KW-1185">Reference proteome</keyword>
<organism evidence="2 3">
    <name type="scientific">Methylobacterium currus</name>
    <dbReference type="NCBI Taxonomy" id="2051553"/>
    <lineage>
        <taxon>Bacteria</taxon>
        <taxon>Pseudomonadati</taxon>
        <taxon>Pseudomonadota</taxon>
        <taxon>Alphaproteobacteria</taxon>
        <taxon>Hyphomicrobiales</taxon>
        <taxon>Methylobacteriaceae</taxon>
        <taxon>Methylobacterium</taxon>
    </lineage>
</organism>
<dbReference type="OrthoDB" id="8448632at2"/>
<evidence type="ECO:0008006" key="4">
    <source>
        <dbReference type="Google" id="ProtNLM"/>
    </source>
</evidence>
<accession>A0A2R4WEL2</accession>
<evidence type="ECO:0000256" key="1">
    <source>
        <dbReference type="SAM" id="SignalP"/>
    </source>
</evidence>
<feature type="chain" id="PRO_5015316627" description="DUF3617 domain-containing protein" evidence="1">
    <location>
        <begin position="20"/>
        <end position="148"/>
    </location>
</feature>
<keyword evidence="1" id="KW-0732">Signal</keyword>
<evidence type="ECO:0000313" key="3">
    <source>
        <dbReference type="Proteomes" id="UP000244755"/>
    </source>
</evidence>
<sequence length="148" mass="15508">MAAIPLAGALLLGSGVARAAECDQFISGRIADQIRGPIEATDCSYLGRAGVDKANHKLESVCYKSSGPTSSVEINASFSCSTSPAALIKFSTSDRVRATADIRGSDCQVLDVKVNTSGEISKVVLKAFDANGRVRTALQDALNKLCKR</sequence>
<dbReference type="AlphaFoldDB" id="A0A2R4WEL2"/>
<reference evidence="2 3" key="1">
    <citation type="submission" date="2018-04" db="EMBL/GenBank/DDBJ databases">
        <title>Methylobacterium sp. PR1016A genome.</title>
        <authorList>
            <person name="Park W."/>
        </authorList>
    </citation>
    <scope>NUCLEOTIDE SEQUENCE [LARGE SCALE GENOMIC DNA]</scope>
    <source>
        <strain evidence="2 3">PR1016A</strain>
    </source>
</reference>
<dbReference type="RefSeq" id="WP_099951909.1">
    <property type="nucleotide sequence ID" value="NZ_CP028843.1"/>
</dbReference>
<dbReference type="EMBL" id="CP028843">
    <property type="protein sequence ID" value="AWB19993.1"/>
    <property type="molecule type" value="Genomic_DNA"/>
</dbReference>
<proteinExistence type="predicted"/>
<protein>
    <recommendedName>
        <fullName evidence="4">DUF3617 domain-containing protein</fullName>
    </recommendedName>
</protein>